<dbReference type="NCBIfam" id="TIGR02971">
    <property type="entry name" value="heterocyst_DevB"/>
    <property type="match status" value="1"/>
</dbReference>
<dbReference type="Gene3D" id="2.40.30.170">
    <property type="match status" value="1"/>
</dbReference>
<dbReference type="AlphaFoldDB" id="K9YPZ6"/>
<evidence type="ECO:0000256" key="4">
    <source>
        <dbReference type="SAM" id="Phobius"/>
    </source>
</evidence>
<protein>
    <submittedName>
        <fullName evidence="5">ABC exporter membrane fusion protein, DevB family</fullName>
    </submittedName>
</protein>
<accession>K9YPZ6</accession>
<keyword evidence="4" id="KW-1133">Transmembrane helix</keyword>
<dbReference type="Proteomes" id="UP000010482">
    <property type="component" value="Chromosome"/>
</dbReference>
<reference evidence="5" key="1">
    <citation type="submission" date="2012-04" db="EMBL/GenBank/DDBJ databases">
        <title>Finished genome of Dactylococcopsis salina PCC 8305.</title>
        <authorList>
            <consortium name="US DOE Joint Genome Institute"/>
            <person name="Gugger M."/>
            <person name="Coursin T."/>
            <person name="Rippka R."/>
            <person name="Tandeau De Marsac N."/>
            <person name="Huntemann M."/>
            <person name="Wei C.-L."/>
            <person name="Han J."/>
            <person name="Detter J.C."/>
            <person name="Han C."/>
            <person name="Tapia R."/>
            <person name="Daligault H."/>
            <person name="Chen A."/>
            <person name="Krypides N."/>
            <person name="Mavromatis K."/>
            <person name="Markowitz V."/>
            <person name="Szeto E."/>
            <person name="Ivanova N."/>
            <person name="Ovchinnikova G."/>
            <person name="Pagani I."/>
            <person name="Pati A."/>
            <person name="Goodwin L."/>
            <person name="Peters L."/>
            <person name="Pitluck S."/>
            <person name="Woyke T."/>
            <person name="Kerfeld C."/>
        </authorList>
    </citation>
    <scope>NUCLEOTIDE SEQUENCE [LARGE SCALE GENOMIC DNA]</scope>
    <source>
        <strain evidence="5">PCC 8305</strain>
    </source>
</reference>
<evidence type="ECO:0000256" key="1">
    <source>
        <dbReference type="ARBA" id="ARBA00004196"/>
    </source>
</evidence>
<name>K9YPZ6_DACS8</name>
<dbReference type="eggNOG" id="COG0845">
    <property type="taxonomic scope" value="Bacteria"/>
</dbReference>
<dbReference type="OrthoDB" id="264111at2"/>
<keyword evidence="6" id="KW-1185">Reference proteome</keyword>
<comment type="subcellular location">
    <subcellularLocation>
        <location evidence="1">Cell envelope</location>
    </subcellularLocation>
</comment>
<sequence length="392" mass="42915">MDVDVKWKRWTIALPLSVITVMGMVIVYRLQAEDNSETQSPPISQSLPKVTRVTALGRLEPKGEVIQVSTSQRSARVEELLVTEGETVEAGSVIAILDSFPIRKAAVTKAQQEVAVARSRLAKIQAGAQQGTINAQKATIERLKAELTGEKATQTATIERLKAEFRTAKAELERYEFLAAEGAISRSELDQRRLDLETARERYQEAITTRDKTINTLEKQILEAEATLEEITEIRPVDLQEAEAQLQSAIASLEQAKADLELSKITAPRKGQIIEINTDAGEVVSETEGIIQLGNTEKMVAVAEVYESDIRRVKLGQVATLTSESNSFEEELSGKVSQIGLKIGKKDVLSSDPAANVDVRVIEVEIELSPASSQVVKGLTNAQVLVRIDTDD</sequence>
<organism evidence="5 6">
    <name type="scientific">Dactylococcopsis salina (strain PCC 8305)</name>
    <name type="common">Myxobactron salinum</name>
    <dbReference type="NCBI Taxonomy" id="13035"/>
    <lineage>
        <taxon>Bacteria</taxon>
        <taxon>Bacillati</taxon>
        <taxon>Cyanobacteriota</taxon>
        <taxon>Cyanophyceae</taxon>
        <taxon>Nodosilineales</taxon>
        <taxon>Cymatolegaceae</taxon>
        <taxon>Dactylococcopsis</taxon>
    </lineage>
</organism>
<dbReference type="InterPro" id="IPR014315">
    <property type="entry name" value="ABC_heterocyst_DevB"/>
</dbReference>
<feature type="coiled-coil region" evidence="3">
    <location>
        <begin position="133"/>
        <end position="263"/>
    </location>
</feature>
<dbReference type="SUPFAM" id="SSF111369">
    <property type="entry name" value="HlyD-like secretion proteins"/>
    <property type="match status" value="1"/>
</dbReference>
<feature type="transmembrane region" description="Helical" evidence="4">
    <location>
        <begin position="12"/>
        <end position="30"/>
    </location>
</feature>
<keyword evidence="2 3" id="KW-0175">Coiled coil</keyword>
<dbReference type="PANTHER" id="PTHR32347:SF27">
    <property type="entry name" value="RND EFFLUX PUMP MEMBRANE FUSION PROTEIN BARREL-SANDWICH DOMAIN-CONTAINING PROTEIN"/>
    <property type="match status" value="1"/>
</dbReference>
<dbReference type="InterPro" id="IPR050465">
    <property type="entry name" value="UPF0194_transport"/>
</dbReference>
<dbReference type="STRING" id="13035.Dacsa_0139"/>
<evidence type="ECO:0000256" key="2">
    <source>
        <dbReference type="ARBA" id="ARBA00023054"/>
    </source>
</evidence>
<dbReference type="KEGG" id="dsl:Dacsa_0139"/>
<dbReference type="GO" id="GO:0030313">
    <property type="term" value="C:cell envelope"/>
    <property type="evidence" value="ECO:0007669"/>
    <property type="project" value="UniProtKB-SubCell"/>
</dbReference>
<proteinExistence type="predicted"/>
<evidence type="ECO:0000313" key="5">
    <source>
        <dbReference type="EMBL" id="AFZ48954.1"/>
    </source>
</evidence>
<evidence type="ECO:0000313" key="6">
    <source>
        <dbReference type="Proteomes" id="UP000010482"/>
    </source>
</evidence>
<keyword evidence="4" id="KW-0812">Transmembrane</keyword>
<evidence type="ECO:0000256" key="3">
    <source>
        <dbReference type="SAM" id="Coils"/>
    </source>
</evidence>
<dbReference type="PATRIC" id="fig|13035.3.peg.155"/>
<keyword evidence="4" id="KW-0472">Membrane</keyword>
<dbReference type="EMBL" id="CP003944">
    <property type="protein sequence ID" value="AFZ48954.1"/>
    <property type="molecule type" value="Genomic_DNA"/>
</dbReference>
<dbReference type="HOGENOM" id="CLU_031364_1_0_3"/>
<dbReference type="PANTHER" id="PTHR32347">
    <property type="entry name" value="EFFLUX SYSTEM COMPONENT YKNX-RELATED"/>
    <property type="match status" value="1"/>
</dbReference>
<dbReference type="Gene3D" id="1.10.287.470">
    <property type="entry name" value="Helix hairpin bin"/>
    <property type="match status" value="1"/>
</dbReference>
<gene>
    <name evidence="5" type="ORF">Dacsa_0139</name>
</gene>
<dbReference type="RefSeq" id="WP_015227967.1">
    <property type="nucleotide sequence ID" value="NC_019780.1"/>
</dbReference>